<feature type="non-terminal residue" evidence="1">
    <location>
        <position position="1"/>
    </location>
</feature>
<name>A0A816CYN6_9BILA</name>
<dbReference type="AlphaFoldDB" id="A0A816CYN6"/>
<dbReference type="EMBL" id="CAJNOQ010042523">
    <property type="protein sequence ID" value="CAF1627330.1"/>
    <property type="molecule type" value="Genomic_DNA"/>
</dbReference>
<keyword evidence="3" id="KW-1185">Reference proteome</keyword>
<dbReference type="OrthoDB" id="10600680at2759"/>
<evidence type="ECO:0000313" key="3">
    <source>
        <dbReference type="Proteomes" id="UP000663829"/>
    </source>
</evidence>
<accession>A0A816CYN6</accession>
<reference evidence="1" key="1">
    <citation type="submission" date="2021-02" db="EMBL/GenBank/DDBJ databases">
        <authorList>
            <person name="Nowell W R."/>
        </authorList>
    </citation>
    <scope>NUCLEOTIDE SEQUENCE</scope>
</reference>
<dbReference type="Proteomes" id="UP000663829">
    <property type="component" value="Unassembled WGS sequence"/>
</dbReference>
<evidence type="ECO:0000313" key="2">
    <source>
        <dbReference type="EMBL" id="CAF4522569.1"/>
    </source>
</evidence>
<dbReference type="EMBL" id="CAJOBC010110096">
    <property type="protein sequence ID" value="CAF4522569.1"/>
    <property type="molecule type" value="Genomic_DNA"/>
</dbReference>
<dbReference type="Proteomes" id="UP000681722">
    <property type="component" value="Unassembled WGS sequence"/>
</dbReference>
<protein>
    <submittedName>
        <fullName evidence="1">Uncharacterized protein</fullName>
    </submittedName>
</protein>
<comment type="caution">
    <text evidence="1">The sequence shown here is derived from an EMBL/GenBank/DDBJ whole genome shotgun (WGS) entry which is preliminary data.</text>
</comment>
<evidence type="ECO:0000313" key="1">
    <source>
        <dbReference type="EMBL" id="CAF1627330.1"/>
    </source>
</evidence>
<gene>
    <name evidence="1" type="ORF">GPM918_LOCUS44125</name>
    <name evidence="2" type="ORF">SRO942_LOCUS45839</name>
</gene>
<organism evidence="1 3">
    <name type="scientific">Didymodactylos carnosus</name>
    <dbReference type="NCBI Taxonomy" id="1234261"/>
    <lineage>
        <taxon>Eukaryota</taxon>
        <taxon>Metazoa</taxon>
        <taxon>Spiralia</taxon>
        <taxon>Gnathifera</taxon>
        <taxon>Rotifera</taxon>
        <taxon>Eurotatoria</taxon>
        <taxon>Bdelloidea</taxon>
        <taxon>Philodinida</taxon>
        <taxon>Philodinidae</taxon>
        <taxon>Didymodactylos</taxon>
    </lineage>
</organism>
<proteinExistence type="predicted"/>
<sequence length="107" mass="12752">GTSLPLDYERILSKFRKYYLQKIPLETKVKASLDLYFTMTTEENDSRYILTAYTSVTMFYKILNKHLATYMLHYFDSTLYKTQDYTFSSCIIDLISLIIHSKELEPY</sequence>